<evidence type="ECO:0000313" key="7">
    <source>
        <dbReference type="Proteomes" id="UP000237947"/>
    </source>
</evidence>
<dbReference type="HAMAP" id="MF_00294">
    <property type="entry name" value="Ribosomal_bL33"/>
    <property type="match status" value="1"/>
</dbReference>
<dbReference type="Proteomes" id="UP000237947">
    <property type="component" value="Chromosome"/>
</dbReference>
<dbReference type="PANTHER" id="PTHR43168:SF2">
    <property type="entry name" value="LARGE RIBOSOMAL SUBUNIT PROTEIN BL33C"/>
    <property type="match status" value="1"/>
</dbReference>
<evidence type="ECO:0000256" key="3">
    <source>
        <dbReference type="ARBA" id="ARBA00023274"/>
    </source>
</evidence>
<dbReference type="InterPro" id="IPR018264">
    <property type="entry name" value="Ribosomal_bL33_CS"/>
</dbReference>
<keyword evidence="7" id="KW-1185">Reference proteome</keyword>
<reference evidence="7" key="1">
    <citation type="submission" date="2018-02" db="EMBL/GenBank/DDBJ databases">
        <authorList>
            <person name="Holder M.E."/>
            <person name="Ajami N.J."/>
            <person name="Petrosino J.F."/>
        </authorList>
    </citation>
    <scope>NUCLEOTIDE SEQUENCE [LARGE SCALE GENOMIC DNA]</scope>
    <source>
        <strain evidence="7">CCUG 47711</strain>
    </source>
</reference>
<evidence type="ECO:0000256" key="1">
    <source>
        <dbReference type="ARBA" id="ARBA00007596"/>
    </source>
</evidence>
<dbReference type="GO" id="GO:0003735">
    <property type="term" value="F:structural constituent of ribosome"/>
    <property type="evidence" value="ECO:0007669"/>
    <property type="project" value="InterPro"/>
</dbReference>
<dbReference type="NCBIfam" id="TIGR01023">
    <property type="entry name" value="rpmG_bact"/>
    <property type="match status" value="1"/>
</dbReference>
<dbReference type="AlphaFoldDB" id="A0A2S0KNM1"/>
<evidence type="ECO:0000313" key="6">
    <source>
        <dbReference type="EMBL" id="AVM42604.1"/>
    </source>
</evidence>
<dbReference type="GO" id="GO:0005737">
    <property type="term" value="C:cytoplasm"/>
    <property type="evidence" value="ECO:0007669"/>
    <property type="project" value="UniProtKB-ARBA"/>
</dbReference>
<dbReference type="NCBIfam" id="NF001764">
    <property type="entry name" value="PRK00504.1"/>
    <property type="match status" value="1"/>
</dbReference>
<evidence type="ECO:0000256" key="2">
    <source>
        <dbReference type="ARBA" id="ARBA00022980"/>
    </source>
</evidence>
<dbReference type="SUPFAM" id="SSF57829">
    <property type="entry name" value="Zn-binding ribosomal proteins"/>
    <property type="match status" value="1"/>
</dbReference>
<evidence type="ECO:0000256" key="5">
    <source>
        <dbReference type="HAMAP-Rule" id="MF_00294"/>
    </source>
</evidence>
<organism evidence="6 7">
    <name type="scientific">Fastidiosipila sanguinis</name>
    <dbReference type="NCBI Taxonomy" id="236753"/>
    <lineage>
        <taxon>Bacteria</taxon>
        <taxon>Bacillati</taxon>
        <taxon>Bacillota</taxon>
        <taxon>Clostridia</taxon>
        <taxon>Eubacteriales</taxon>
        <taxon>Oscillospiraceae</taxon>
        <taxon>Fastidiosipila</taxon>
    </lineage>
</organism>
<dbReference type="InterPro" id="IPR038584">
    <property type="entry name" value="Ribosomal_bL33_sf"/>
</dbReference>
<dbReference type="GO" id="GO:0006412">
    <property type="term" value="P:translation"/>
    <property type="evidence" value="ECO:0007669"/>
    <property type="project" value="UniProtKB-UniRule"/>
</dbReference>
<evidence type="ECO:0000256" key="4">
    <source>
        <dbReference type="ARBA" id="ARBA00035176"/>
    </source>
</evidence>
<dbReference type="EMBL" id="CP027226">
    <property type="protein sequence ID" value="AVM42604.1"/>
    <property type="molecule type" value="Genomic_DNA"/>
</dbReference>
<keyword evidence="3 5" id="KW-0687">Ribonucleoprotein</keyword>
<dbReference type="RefSeq" id="WP_106012558.1">
    <property type="nucleotide sequence ID" value="NZ_CP027226.1"/>
</dbReference>
<comment type="similarity">
    <text evidence="1 5">Belongs to the bacterial ribosomal protein bL33 family.</text>
</comment>
<dbReference type="KEGG" id="fsa:C5Q98_04965"/>
<dbReference type="PANTHER" id="PTHR43168">
    <property type="entry name" value="50S RIBOSOMAL PROTEIN L33, CHLOROPLASTIC"/>
    <property type="match status" value="1"/>
</dbReference>
<dbReference type="GO" id="GO:0005840">
    <property type="term" value="C:ribosome"/>
    <property type="evidence" value="ECO:0007669"/>
    <property type="project" value="UniProtKB-KW"/>
</dbReference>
<dbReference type="InterPro" id="IPR001705">
    <property type="entry name" value="Ribosomal_bL33"/>
</dbReference>
<sequence>MAKTGTAEIITLACDQCKRRNYTTRKNKRIHPDRLEMNKHCAFCRKHTLHKETK</sequence>
<keyword evidence="2 5" id="KW-0689">Ribosomal protein</keyword>
<protein>
    <recommendedName>
        <fullName evidence="4 5">Large ribosomal subunit protein bL33</fullName>
    </recommendedName>
</protein>
<accession>A0A2S0KNM1</accession>
<dbReference type="InterPro" id="IPR011332">
    <property type="entry name" value="Ribosomal_zn-bd"/>
</dbReference>
<dbReference type="Pfam" id="PF00471">
    <property type="entry name" value="Ribosomal_L33"/>
    <property type="match status" value="1"/>
</dbReference>
<dbReference type="NCBIfam" id="NF001860">
    <property type="entry name" value="PRK00595.1"/>
    <property type="match status" value="1"/>
</dbReference>
<proteinExistence type="inferred from homology"/>
<dbReference type="Gene3D" id="2.20.28.120">
    <property type="entry name" value="Ribosomal protein L33"/>
    <property type="match status" value="1"/>
</dbReference>
<dbReference type="GO" id="GO:1990904">
    <property type="term" value="C:ribonucleoprotein complex"/>
    <property type="evidence" value="ECO:0007669"/>
    <property type="project" value="UniProtKB-KW"/>
</dbReference>
<name>A0A2S0KNM1_9FIRM</name>
<dbReference type="PROSITE" id="PS00582">
    <property type="entry name" value="RIBOSOMAL_L33"/>
    <property type="match status" value="1"/>
</dbReference>
<gene>
    <name evidence="5 6" type="primary">rpmG</name>
    <name evidence="6" type="ORF">C5Q98_04965</name>
</gene>